<dbReference type="EMBL" id="LR787123">
    <property type="protein sequence ID" value="CAB3262985.1"/>
    <property type="molecule type" value="mRNA"/>
</dbReference>
<proteinExistence type="evidence at transcript level"/>
<name>A0A6F9DJA0_9ASCI</name>
<feature type="region of interest" description="Disordered" evidence="1">
    <location>
        <begin position="127"/>
        <end position="150"/>
    </location>
</feature>
<feature type="region of interest" description="Disordered" evidence="1">
    <location>
        <begin position="56"/>
        <end position="98"/>
    </location>
</feature>
<gene>
    <name evidence="2" type="primary">LOC100186163</name>
</gene>
<protein>
    <submittedName>
        <fullName evidence="2">Uncharacterized protein LOC100186163</fullName>
    </submittedName>
</protein>
<dbReference type="AlphaFoldDB" id="A0A6F9DJA0"/>
<sequence>MALEAQRVYLSPDLPPGQFASKVIKAVHTDTRNNIFPCNSTYGRDWSESISYLGKKRHQVGSARERASRDKDRMQSPRVNLPLEHPLEGRNNPQPSKAFMSWRVPSRYSDDGRPTSREVRLVEQIRKDPKRASTGHQHGLTQTTHHAPPQGKFIPIQSEQQEHMQEVLKKEEMIKKFQAGKINTLPRLSFSAKPLEPRTFSAAQRWLKNNPGQEKLANQVLRQTHQSEVDQILSNTLEPNAKKAVLEWLKTATETDRRTAIKFFTSLAGKKMLQGSSGYRPAANVHGNSDARLMTILRALQENKGQAPASGVLRHETIDDNIKSLVKAARRKHLRLLTPDTRVHQREFQTWHHMPVYPFRGRVDNTRSMYVLPRAPVPKDFKIHPEWEL</sequence>
<organism evidence="2">
    <name type="scientific">Phallusia mammillata</name>
    <dbReference type="NCBI Taxonomy" id="59560"/>
    <lineage>
        <taxon>Eukaryota</taxon>
        <taxon>Metazoa</taxon>
        <taxon>Chordata</taxon>
        <taxon>Tunicata</taxon>
        <taxon>Ascidiacea</taxon>
        <taxon>Phlebobranchia</taxon>
        <taxon>Ascidiidae</taxon>
        <taxon>Phallusia</taxon>
    </lineage>
</organism>
<feature type="compositionally biased region" description="Low complexity" evidence="1">
    <location>
        <begin position="134"/>
        <end position="146"/>
    </location>
</feature>
<reference evidence="2" key="1">
    <citation type="submission" date="2020-04" db="EMBL/GenBank/DDBJ databases">
        <authorList>
            <person name="Neveu A P."/>
        </authorList>
    </citation>
    <scope>NUCLEOTIDE SEQUENCE</scope>
    <source>
        <tissue evidence="2">Whole embryo</tissue>
    </source>
</reference>
<evidence type="ECO:0000256" key="1">
    <source>
        <dbReference type="SAM" id="MobiDB-lite"/>
    </source>
</evidence>
<feature type="compositionally biased region" description="Basic and acidic residues" evidence="1">
    <location>
        <begin position="63"/>
        <end position="75"/>
    </location>
</feature>
<accession>A0A6F9DJA0</accession>
<evidence type="ECO:0000313" key="2">
    <source>
        <dbReference type="EMBL" id="CAB3262985.1"/>
    </source>
</evidence>